<dbReference type="RefSeq" id="WP_146843555.1">
    <property type="nucleotide sequence ID" value="NZ_BJWG01000012.1"/>
</dbReference>
<evidence type="ECO:0008006" key="5">
    <source>
        <dbReference type="Google" id="ProtNLM"/>
    </source>
</evidence>
<dbReference type="AlphaFoldDB" id="A0A511JD47"/>
<evidence type="ECO:0000313" key="3">
    <source>
        <dbReference type="EMBL" id="GEL95927.1"/>
    </source>
</evidence>
<organism evidence="3 4">
    <name type="scientific">Cellulomonas composti</name>
    <dbReference type="NCBI Taxonomy" id="266130"/>
    <lineage>
        <taxon>Bacteria</taxon>
        <taxon>Bacillati</taxon>
        <taxon>Actinomycetota</taxon>
        <taxon>Actinomycetes</taxon>
        <taxon>Micrococcales</taxon>
        <taxon>Cellulomonadaceae</taxon>
        <taxon>Cellulomonas</taxon>
    </lineage>
</organism>
<name>A0A511JD47_9CELL</name>
<dbReference type="Proteomes" id="UP000321720">
    <property type="component" value="Unassembled WGS sequence"/>
</dbReference>
<keyword evidence="2" id="KW-0472">Membrane</keyword>
<reference evidence="3 4" key="1">
    <citation type="submission" date="2019-07" db="EMBL/GenBank/DDBJ databases">
        <title>Whole genome shotgun sequence of Cellulomonas composti NBRC 100758.</title>
        <authorList>
            <person name="Hosoyama A."/>
            <person name="Uohara A."/>
            <person name="Ohji S."/>
            <person name="Ichikawa N."/>
        </authorList>
    </citation>
    <scope>NUCLEOTIDE SEQUENCE [LARGE SCALE GENOMIC DNA]</scope>
    <source>
        <strain evidence="3 4">NBRC 100758</strain>
    </source>
</reference>
<evidence type="ECO:0000256" key="1">
    <source>
        <dbReference type="SAM" id="MobiDB-lite"/>
    </source>
</evidence>
<keyword evidence="2" id="KW-1133">Transmembrane helix</keyword>
<keyword evidence="2" id="KW-0812">Transmembrane</keyword>
<proteinExistence type="predicted"/>
<dbReference type="Pfam" id="PF12277">
    <property type="entry name" value="DUF3618"/>
    <property type="match status" value="1"/>
</dbReference>
<sequence length="116" mass="12461">MSTHHGANREPGDATVDADTTAALQPPFRTPEMEAIEAHVAATRLALAETIDELTGRLTPRNLVRSARTNVQQLVSDAVSGDADPQARRRARIVLASVVVVVASSVVWNLRARGRD</sequence>
<comment type="caution">
    <text evidence="3">The sequence shown here is derived from an EMBL/GenBank/DDBJ whole genome shotgun (WGS) entry which is preliminary data.</text>
</comment>
<protein>
    <recommendedName>
        <fullName evidence="5">DUF3618 domain-containing protein</fullName>
    </recommendedName>
</protein>
<dbReference type="EMBL" id="BJWG01000012">
    <property type="protein sequence ID" value="GEL95927.1"/>
    <property type="molecule type" value="Genomic_DNA"/>
</dbReference>
<evidence type="ECO:0000256" key="2">
    <source>
        <dbReference type="SAM" id="Phobius"/>
    </source>
</evidence>
<dbReference type="OrthoDB" id="4829749at2"/>
<feature type="transmembrane region" description="Helical" evidence="2">
    <location>
        <begin position="93"/>
        <end position="110"/>
    </location>
</feature>
<feature type="compositionally biased region" description="Low complexity" evidence="1">
    <location>
        <begin position="13"/>
        <end position="23"/>
    </location>
</feature>
<keyword evidence="4" id="KW-1185">Reference proteome</keyword>
<evidence type="ECO:0000313" key="4">
    <source>
        <dbReference type="Proteomes" id="UP000321720"/>
    </source>
</evidence>
<dbReference type="InterPro" id="IPR022062">
    <property type="entry name" value="DUF3618"/>
</dbReference>
<accession>A0A511JD47</accession>
<feature type="region of interest" description="Disordered" evidence="1">
    <location>
        <begin position="1"/>
        <end position="28"/>
    </location>
</feature>
<gene>
    <name evidence="3" type="ORF">CCO02nite_25850</name>
</gene>